<dbReference type="Proteomes" id="UP001304243">
    <property type="component" value="Unassembled WGS sequence"/>
</dbReference>
<dbReference type="AlphaFoldDB" id="A0AAN7HZV7"/>
<gene>
    <name evidence="1" type="ORF">ATC70_002379</name>
</gene>
<organism evidence="1 2">
    <name type="scientific">Mucor velutinosus</name>
    <dbReference type="NCBI Taxonomy" id="708070"/>
    <lineage>
        <taxon>Eukaryota</taxon>
        <taxon>Fungi</taxon>
        <taxon>Fungi incertae sedis</taxon>
        <taxon>Mucoromycota</taxon>
        <taxon>Mucoromycotina</taxon>
        <taxon>Mucoromycetes</taxon>
        <taxon>Mucorales</taxon>
        <taxon>Mucorineae</taxon>
        <taxon>Mucoraceae</taxon>
        <taxon>Mucor</taxon>
    </lineage>
</organism>
<dbReference type="RefSeq" id="XP_064681442.1">
    <property type="nucleotide sequence ID" value="XM_064821756.1"/>
</dbReference>
<reference evidence="1 2" key="1">
    <citation type="submission" date="2022-11" db="EMBL/GenBank/DDBJ databases">
        <title>Mucor velutinosus strain NIH1002 WGS.</title>
        <authorList>
            <person name="Subramanian P."/>
            <person name="Mullikin J.C."/>
            <person name="Segre J.A."/>
            <person name="Zelazny A.M."/>
        </authorList>
    </citation>
    <scope>NUCLEOTIDE SEQUENCE [LARGE SCALE GENOMIC DNA]</scope>
    <source>
        <strain evidence="1 2">NIH1002</strain>
    </source>
</reference>
<comment type="caution">
    <text evidence="1">The sequence shown here is derived from an EMBL/GenBank/DDBJ whole genome shotgun (WGS) entry which is preliminary data.</text>
</comment>
<sequence length="124" mass="14645">MALAPIVKAYAYHDAFIDENDPNFYCAKYGKGYHQRQTYLRHLRNVHKLQPRTRLVIAHPDKEIDNYHPDHFCAKCDKTLSSNSTFRRHRLRRHHHSICRRTSQSFQIQAPSSSFDVMFTDASI</sequence>
<proteinExistence type="predicted"/>
<dbReference type="EMBL" id="JASEJX010000015">
    <property type="protein sequence ID" value="KAK4514776.1"/>
    <property type="molecule type" value="Genomic_DNA"/>
</dbReference>
<keyword evidence="2" id="KW-1185">Reference proteome</keyword>
<name>A0AAN7HZV7_9FUNG</name>
<accession>A0AAN7HZV7</accession>
<evidence type="ECO:0008006" key="3">
    <source>
        <dbReference type="Google" id="ProtNLM"/>
    </source>
</evidence>
<dbReference type="GeneID" id="89946081"/>
<protein>
    <recommendedName>
        <fullName evidence="3">C2H2-type domain-containing protein</fullName>
    </recommendedName>
</protein>
<evidence type="ECO:0000313" key="1">
    <source>
        <dbReference type="EMBL" id="KAK4514776.1"/>
    </source>
</evidence>
<evidence type="ECO:0000313" key="2">
    <source>
        <dbReference type="Proteomes" id="UP001304243"/>
    </source>
</evidence>